<evidence type="ECO:0000256" key="5">
    <source>
        <dbReference type="ARBA" id="ARBA00023242"/>
    </source>
</evidence>
<dbReference type="OrthoDB" id="5226580at2759"/>
<keyword evidence="4" id="KW-0804">Transcription</keyword>
<proteinExistence type="predicted"/>
<comment type="caution">
    <text evidence="7">The sequence shown here is derived from an EMBL/GenBank/DDBJ whole genome shotgun (WGS) entry which is preliminary data.</text>
</comment>
<dbReference type="GO" id="GO:0000981">
    <property type="term" value="F:DNA-binding transcription factor activity, RNA polymerase II-specific"/>
    <property type="evidence" value="ECO:0007669"/>
    <property type="project" value="InterPro"/>
</dbReference>
<dbReference type="PANTHER" id="PTHR31845:SF10">
    <property type="entry name" value="ZN(II)2CYS6 TRANSCRIPTION FACTOR (EUROFUNG)"/>
    <property type="match status" value="1"/>
</dbReference>
<keyword evidence="5" id="KW-0539">Nucleus</keyword>
<dbReference type="Proteomes" id="UP000700596">
    <property type="component" value="Unassembled WGS sequence"/>
</dbReference>
<dbReference type="GO" id="GO:0000976">
    <property type="term" value="F:transcription cis-regulatory region binding"/>
    <property type="evidence" value="ECO:0007669"/>
    <property type="project" value="TreeGrafter"/>
</dbReference>
<keyword evidence="3" id="KW-0238">DNA-binding</keyword>
<organism evidence="7 8">
    <name type="scientific">Dendryphion nanum</name>
    <dbReference type="NCBI Taxonomy" id="256645"/>
    <lineage>
        <taxon>Eukaryota</taxon>
        <taxon>Fungi</taxon>
        <taxon>Dikarya</taxon>
        <taxon>Ascomycota</taxon>
        <taxon>Pezizomycotina</taxon>
        <taxon>Dothideomycetes</taxon>
        <taxon>Pleosporomycetidae</taxon>
        <taxon>Pleosporales</taxon>
        <taxon>Torulaceae</taxon>
        <taxon>Dendryphion</taxon>
    </lineage>
</organism>
<evidence type="ECO:0000256" key="1">
    <source>
        <dbReference type="ARBA" id="ARBA00004123"/>
    </source>
</evidence>
<accession>A0A9P9D993</accession>
<evidence type="ECO:0000256" key="4">
    <source>
        <dbReference type="ARBA" id="ARBA00023163"/>
    </source>
</evidence>
<dbReference type="PANTHER" id="PTHR31845">
    <property type="entry name" value="FINGER DOMAIN PROTEIN, PUTATIVE-RELATED"/>
    <property type="match status" value="1"/>
</dbReference>
<keyword evidence="8" id="KW-1185">Reference proteome</keyword>
<protein>
    <recommendedName>
        <fullName evidence="6">Zn(2)-C6 fungal-type domain-containing protein</fullName>
    </recommendedName>
</protein>
<evidence type="ECO:0000313" key="7">
    <source>
        <dbReference type="EMBL" id="KAH7115120.1"/>
    </source>
</evidence>
<dbReference type="InterPro" id="IPR001138">
    <property type="entry name" value="Zn2Cys6_DnaBD"/>
</dbReference>
<evidence type="ECO:0000259" key="6">
    <source>
        <dbReference type="PROSITE" id="PS00463"/>
    </source>
</evidence>
<dbReference type="PROSITE" id="PS00463">
    <property type="entry name" value="ZN2_CY6_FUNGAL_1"/>
    <property type="match status" value="1"/>
</dbReference>
<evidence type="ECO:0000313" key="8">
    <source>
        <dbReference type="Proteomes" id="UP000700596"/>
    </source>
</evidence>
<dbReference type="InterPro" id="IPR051089">
    <property type="entry name" value="prtT"/>
</dbReference>
<gene>
    <name evidence="7" type="ORF">B0J11DRAFT_124114</name>
</gene>
<feature type="domain" description="Zn(2)-C6 fungal-type" evidence="6">
    <location>
        <begin position="12"/>
        <end position="42"/>
    </location>
</feature>
<dbReference type="Gene3D" id="4.10.240.10">
    <property type="entry name" value="Zn(2)-C6 fungal-type DNA-binding domain"/>
    <property type="match status" value="1"/>
</dbReference>
<name>A0A9P9D993_9PLEO</name>
<sequence length="545" mass="62193">MFPAFRVPRMKACLACASAKAKCEAGLDYTKCKRCSLQGIECAVRDVTSRKRRKPGEKDYNRILVGTSTPCSTSSLFSDVELSNAMTYYRTTLFCYCPFVVLPNVLEIDKLKLGKPFLALVVVMLGSTKDRDRQCGLAIECRKYLAFHVIENGEKSLDLVQGLLLLVHWYHFQSELADQKSVFLHILVAMVDNLKLSFGPCLPPRWRNATDLATRLNLDVKSIPDHCVDEKRAFLGCLYLTSVMSQCGMNLDASRCSQYDNRCCEELEASELASDRDLARLVRLQRILDHIEVYRSLLSQGPSVETFGFGAAYSLDSQPFEADPLGFIDRWSKVLDFFWCSVPHNSRTVLLSIQHEYARLCLYEIIIDEHVTFSPRDRLLILHKCLQTVKSLHKSLLTLTLDPVSFLDMPYHLFGESNHSVFVAVQLGLVRCDGWDSGSVEDELNMTDTMNTATRKLEHILGTRPRREIPEYFRALEHRGRKIRIWYDTNVKASRDRHDGARAETMGRGWDEIDFDFLGQFLHLDDSMWLQSMLGEGESVDIGYN</sequence>
<dbReference type="GO" id="GO:0008270">
    <property type="term" value="F:zinc ion binding"/>
    <property type="evidence" value="ECO:0007669"/>
    <property type="project" value="InterPro"/>
</dbReference>
<evidence type="ECO:0000256" key="3">
    <source>
        <dbReference type="ARBA" id="ARBA00023125"/>
    </source>
</evidence>
<dbReference type="GO" id="GO:0005634">
    <property type="term" value="C:nucleus"/>
    <property type="evidence" value="ECO:0007669"/>
    <property type="project" value="UniProtKB-SubCell"/>
</dbReference>
<keyword evidence="2" id="KW-0805">Transcription regulation</keyword>
<dbReference type="EMBL" id="JAGMWT010000016">
    <property type="protein sequence ID" value="KAH7115120.1"/>
    <property type="molecule type" value="Genomic_DNA"/>
</dbReference>
<dbReference type="AlphaFoldDB" id="A0A9P9D993"/>
<evidence type="ECO:0000256" key="2">
    <source>
        <dbReference type="ARBA" id="ARBA00023015"/>
    </source>
</evidence>
<dbReference type="InterPro" id="IPR036864">
    <property type="entry name" value="Zn2-C6_fun-type_DNA-bd_sf"/>
</dbReference>
<dbReference type="SUPFAM" id="SSF57701">
    <property type="entry name" value="Zn2/Cys6 DNA-binding domain"/>
    <property type="match status" value="1"/>
</dbReference>
<comment type="subcellular location">
    <subcellularLocation>
        <location evidence="1">Nucleus</location>
    </subcellularLocation>
</comment>
<reference evidence="7" key="1">
    <citation type="journal article" date="2021" name="Nat. Commun.">
        <title>Genetic determinants of endophytism in the Arabidopsis root mycobiome.</title>
        <authorList>
            <person name="Mesny F."/>
            <person name="Miyauchi S."/>
            <person name="Thiergart T."/>
            <person name="Pickel B."/>
            <person name="Atanasova L."/>
            <person name="Karlsson M."/>
            <person name="Huettel B."/>
            <person name="Barry K.W."/>
            <person name="Haridas S."/>
            <person name="Chen C."/>
            <person name="Bauer D."/>
            <person name="Andreopoulos W."/>
            <person name="Pangilinan J."/>
            <person name="LaButti K."/>
            <person name="Riley R."/>
            <person name="Lipzen A."/>
            <person name="Clum A."/>
            <person name="Drula E."/>
            <person name="Henrissat B."/>
            <person name="Kohler A."/>
            <person name="Grigoriev I.V."/>
            <person name="Martin F.M."/>
            <person name="Hacquard S."/>
        </authorList>
    </citation>
    <scope>NUCLEOTIDE SEQUENCE</scope>
    <source>
        <strain evidence="7">MPI-CAGE-CH-0243</strain>
    </source>
</reference>